<keyword evidence="7 9" id="KW-0346">Stress response</keyword>
<evidence type="ECO:0000256" key="1">
    <source>
        <dbReference type="ARBA" id="ARBA00022490"/>
    </source>
</evidence>
<dbReference type="GO" id="GO:0005840">
    <property type="term" value="C:ribosome"/>
    <property type="evidence" value="ECO:0007669"/>
    <property type="project" value="TreeGrafter"/>
</dbReference>
<dbReference type="CDD" id="cd00268">
    <property type="entry name" value="DEADc"/>
    <property type="match status" value="1"/>
</dbReference>
<dbReference type="InterPro" id="IPR050547">
    <property type="entry name" value="DEAD_box_RNA_helicases"/>
</dbReference>
<accession>A0A2W5BEQ3</accession>
<dbReference type="SUPFAM" id="SSF52540">
    <property type="entry name" value="P-loop containing nucleoside triphosphate hydrolases"/>
    <property type="match status" value="1"/>
</dbReference>
<feature type="domain" description="DEAD-box RNA helicase Q" evidence="14">
    <location>
        <begin position="136"/>
        <end position="164"/>
    </location>
</feature>
<feature type="domain" description="Helicase C-terminal" evidence="13">
    <location>
        <begin position="365"/>
        <end position="509"/>
    </location>
</feature>
<keyword evidence="6 9" id="KW-0694">RNA-binding</keyword>
<evidence type="ECO:0000313" key="16">
    <source>
        <dbReference type="Proteomes" id="UP000249451"/>
    </source>
</evidence>
<dbReference type="GO" id="GO:0003724">
    <property type="term" value="F:RNA helicase activity"/>
    <property type="evidence" value="ECO:0007669"/>
    <property type="project" value="UniProtKB-UniRule"/>
</dbReference>
<dbReference type="AlphaFoldDB" id="A0A2W5BEQ3"/>
<dbReference type="InterPro" id="IPR014001">
    <property type="entry name" value="Helicase_ATP-bd"/>
</dbReference>
<dbReference type="InterPro" id="IPR001650">
    <property type="entry name" value="Helicase_C-like"/>
</dbReference>
<dbReference type="Pfam" id="PF00270">
    <property type="entry name" value="DEAD"/>
    <property type="match status" value="1"/>
</dbReference>
<evidence type="ECO:0000256" key="2">
    <source>
        <dbReference type="ARBA" id="ARBA00022741"/>
    </source>
</evidence>
<dbReference type="InterPro" id="IPR034415">
    <property type="entry name" value="CsdA_RRM"/>
</dbReference>
<dbReference type="InterPro" id="IPR005580">
    <property type="entry name" value="DbpA/CsdA_RNA-bd_dom"/>
</dbReference>
<dbReference type="Proteomes" id="UP000249451">
    <property type="component" value="Unassembled WGS sequence"/>
</dbReference>
<evidence type="ECO:0000313" key="15">
    <source>
        <dbReference type="EMBL" id="PZP02890.1"/>
    </source>
</evidence>
<dbReference type="PROSITE" id="PS51195">
    <property type="entry name" value="Q_MOTIF"/>
    <property type="match status" value="1"/>
</dbReference>
<feature type="region of interest" description="Disordered" evidence="11">
    <location>
        <begin position="1"/>
        <end position="141"/>
    </location>
</feature>
<evidence type="ECO:0000256" key="10">
    <source>
        <dbReference type="PROSITE-ProRule" id="PRU00552"/>
    </source>
</evidence>
<feature type="compositionally biased region" description="Low complexity" evidence="11">
    <location>
        <begin position="22"/>
        <end position="33"/>
    </location>
</feature>
<dbReference type="InterPro" id="IPR000629">
    <property type="entry name" value="RNA-helicase_DEAD-box_CS"/>
</dbReference>
<evidence type="ECO:0000256" key="4">
    <source>
        <dbReference type="ARBA" id="ARBA00022806"/>
    </source>
</evidence>
<evidence type="ECO:0000256" key="9">
    <source>
        <dbReference type="HAMAP-Rule" id="MF_00964"/>
    </source>
</evidence>
<evidence type="ECO:0000256" key="8">
    <source>
        <dbReference type="ARBA" id="ARBA00047984"/>
    </source>
</evidence>
<dbReference type="GO" id="GO:0005524">
    <property type="term" value="F:ATP binding"/>
    <property type="evidence" value="ECO:0007669"/>
    <property type="project" value="UniProtKB-UniRule"/>
</dbReference>
<feature type="compositionally biased region" description="Basic and acidic residues" evidence="11">
    <location>
        <begin position="706"/>
        <end position="738"/>
    </location>
</feature>
<evidence type="ECO:0000259" key="14">
    <source>
        <dbReference type="PROSITE" id="PS51195"/>
    </source>
</evidence>
<dbReference type="GO" id="GO:0016887">
    <property type="term" value="F:ATP hydrolysis activity"/>
    <property type="evidence" value="ECO:0007669"/>
    <property type="project" value="RHEA"/>
</dbReference>
<comment type="caution">
    <text evidence="15">The sequence shown here is derived from an EMBL/GenBank/DDBJ whole genome shotgun (WGS) entry which is preliminary data.</text>
</comment>
<evidence type="ECO:0000256" key="5">
    <source>
        <dbReference type="ARBA" id="ARBA00022840"/>
    </source>
</evidence>
<dbReference type="EMBL" id="QFNY01000024">
    <property type="protein sequence ID" value="PZP02890.1"/>
    <property type="molecule type" value="Genomic_DNA"/>
</dbReference>
<feature type="compositionally biased region" description="Basic and acidic residues" evidence="11">
    <location>
        <begin position="117"/>
        <end position="134"/>
    </location>
</feature>
<dbReference type="InterPro" id="IPR011545">
    <property type="entry name" value="DEAD/DEAH_box_helicase_dom"/>
</dbReference>
<dbReference type="Pfam" id="PF00271">
    <property type="entry name" value="Helicase_C"/>
    <property type="match status" value="1"/>
</dbReference>
<dbReference type="PROSITE" id="PS00039">
    <property type="entry name" value="DEAD_ATP_HELICASE"/>
    <property type="match status" value="1"/>
</dbReference>
<dbReference type="PANTHER" id="PTHR47963">
    <property type="entry name" value="DEAD-BOX ATP-DEPENDENT RNA HELICASE 47, MITOCHONDRIAL"/>
    <property type="match status" value="1"/>
</dbReference>
<dbReference type="Gene3D" id="3.40.50.300">
    <property type="entry name" value="P-loop containing nucleotide triphosphate hydrolases"/>
    <property type="match status" value="2"/>
</dbReference>
<dbReference type="InterPro" id="IPR028618">
    <property type="entry name" value="DEAD_helicase_DeaD"/>
</dbReference>
<evidence type="ECO:0000259" key="12">
    <source>
        <dbReference type="PROSITE" id="PS51192"/>
    </source>
</evidence>
<comment type="similarity">
    <text evidence="9">Belongs to the DEAD box helicase family. DeaD/CsdA subfamily.</text>
</comment>
<dbReference type="PROSITE" id="PS51194">
    <property type="entry name" value="HELICASE_CTER"/>
    <property type="match status" value="1"/>
</dbReference>
<dbReference type="InterPro" id="IPR012677">
    <property type="entry name" value="Nucleotide-bd_a/b_plait_sf"/>
</dbReference>
<dbReference type="GO" id="GO:0006401">
    <property type="term" value="P:RNA catabolic process"/>
    <property type="evidence" value="ECO:0007669"/>
    <property type="project" value="UniProtKB-UniRule"/>
</dbReference>
<evidence type="ECO:0000259" key="13">
    <source>
        <dbReference type="PROSITE" id="PS51194"/>
    </source>
</evidence>
<dbReference type="InterPro" id="IPR044742">
    <property type="entry name" value="DEAD/DEAH_RhlB"/>
</dbReference>
<feature type="compositionally biased region" description="Basic and acidic residues" evidence="11">
    <location>
        <begin position="747"/>
        <end position="772"/>
    </location>
</feature>
<dbReference type="SMART" id="SM00487">
    <property type="entry name" value="DEXDc"/>
    <property type="match status" value="1"/>
</dbReference>
<keyword evidence="5 9" id="KW-0067">ATP-binding</keyword>
<keyword evidence="1 9" id="KW-0963">Cytoplasm</keyword>
<gene>
    <name evidence="9" type="primary">deaD</name>
    <name evidence="9" type="synonym">csdA</name>
    <name evidence="15" type="ORF">DI609_01875</name>
</gene>
<feature type="short sequence motif" description="Q motif" evidence="10">
    <location>
        <begin position="136"/>
        <end position="164"/>
    </location>
</feature>
<dbReference type="CDD" id="cd12499">
    <property type="entry name" value="RRM_EcCsdA_like"/>
    <property type="match status" value="1"/>
</dbReference>
<protein>
    <recommendedName>
        <fullName evidence="9">ATP-dependent RNA helicase DeaD</fullName>
        <ecNumber evidence="9">3.6.4.13</ecNumber>
    </recommendedName>
    <alternativeName>
        <fullName evidence="9">Cold-shock DEAD box protein A</fullName>
    </alternativeName>
</protein>
<dbReference type="GO" id="GO:0033592">
    <property type="term" value="F:RNA strand annealing activity"/>
    <property type="evidence" value="ECO:0007669"/>
    <property type="project" value="TreeGrafter"/>
</dbReference>
<dbReference type="Pfam" id="PF25399">
    <property type="entry name" value="DeaD_dimer"/>
    <property type="match status" value="1"/>
</dbReference>
<dbReference type="GO" id="GO:0005829">
    <property type="term" value="C:cytosol"/>
    <property type="evidence" value="ECO:0007669"/>
    <property type="project" value="TreeGrafter"/>
</dbReference>
<proteinExistence type="inferred from homology"/>
<dbReference type="GO" id="GO:0070417">
    <property type="term" value="P:cellular response to cold"/>
    <property type="evidence" value="ECO:0007669"/>
    <property type="project" value="InterPro"/>
</dbReference>
<feature type="region of interest" description="Disordered" evidence="11">
    <location>
        <begin position="568"/>
        <end position="598"/>
    </location>
</feature>
<dbReference type="CDD" id="cd18787">
    <property type="entry name" value="SF2_C_DEAD"/>
    <property type="match status" value="1"/>
</dbReference>
<dbReference type="SMART" id="SM00490">
    <property type="entry name" value="HELICc"/>
    <property type="match status" value="1"/>
</dbReference>
<feature type="compositionally biased region" description="Basic and acidic residues" evidence="11">
    <location>
        <begin position="69"/>
        <end position="85"/>
    </location>
</feature>
<keyword evidence="3 9" id="KW-0378">Hydrolase</keyword>
<dbReference type="InterPro" id="IPR027417">
    <property type="entry name" value="P-loop_NTPase"/>
</dbReference>
<evidence type="ECO:0000256" key="7">
    <source>
        <dbReference type="ARBA" id="ARBA00023016"/>
    </source>
</evidence>
<dbReference type="HAMAP" id="MF_00964">
    <property type="entry name" value="DEAD_helicase_DeaD"/>
    <property type="match status" value="1"/>
</dbReference>
<comment type="subcellular location">
    <subcellularLocation>
        <location evidence="9">Cytoplasm</location>
    </subcellularLocation>
</comment>
<comment type="function">
    <text evidence="9">DEAD-box RNA helicase involved in various cellular processes at low temperature, including ribosome biogenesis, mRNA degradation and translation initiation.</text>
</comment>
<feature type="domain" description="Helicase ATP-binding" evidence="12">
    <location>
        <begin position="167"/>
        <end position="338"/>
    </location>
</feature>
<dbReference type="FunFam" id="3.40.50.300:FF:000108">
    <property type="entry name" value="ATP-dependent RNA helicase RhlE"/>
    <property type="match status" value="1"/>
</dbReference>
<reference evidence="15 16" key="1">
    <citation type="submission" date="2017-11" db="EMBL/GenBank/DDBJ databases">
        <title>Infants hospitalized years apart are colonized by the same room-sourced microbial strains.</title>
        <authorList>
            <person name="Brooks B."/>
            <person name="Olm M.R."/>
            <person name="Firek B.A."/>
            <person name="Baker R."/>
            <person name="Thomas B.C."/>
            <person name="Morowitz M.J."/>
            <person name="Banfield J.F."/>
        </authorList>
    </citation>
    <scope>NUCLEOTIDE SEQUENCE [LARGE SCALE GENOMIC DNA]</scope>
    <source>
        <strain evidence="15">S2_012_000_R3_87</strain>
    </source>
</reference>
<feature type="region of interest" description="Disordered" evidence="11">
    <location>
        <begin position="684"/>
        <end position="783"/>
    </location>
</feature>
<dbReference type="InterPro" id="IPR057325">
    <property type="entry name" value="DeaD_dimer"/>
</dbReference>
<dbReference type="EC" id="3.6.4.13" evidence="9"/>
<name>A0A2W5BEQ3_9CORY</name>
<dbReference type="PANTHER" id="PTHR47963:SF8">
    <property type="entry name" value="ATP-DEPENDENT RNA HELICASE DEAD"/>
    <property type="match status" value="1"/>
</dbReference>
<keyword evidence="4 9" id="KW-0347">Helicase</keyword>
<dbReference type="PROSITE" id="PS51192">
    <property type="entry name" value="HELICASE_ATP_BIND_1"/>
    <property type="match status" value="1"/>
</dbReference>
<dbReference type="InterPro" id="IPR014014">
    <property type="entry name" value="RNA_helicase_DEAD_Q_motif"/>
</dbReference>
<evidence type="ECO:0000256" key="3">
    <source>
        <dbReference type="ARBA" id="ARBA00022801"/>
    </source>
</evidence>
<sequence length="783" mass="86610">MSDTDSVSGDVNKPVDNDYSVAQNNLQEEAQQAPVNDAPLNISDVLGENTEDSAMESAGGSAVAEGAEDSGKTDNLNNEKNKNENPEDTVADQQAETVENNNDNDTTPTASNQDVAVAKDDERADNAQEDKNDDGAGFGDLGLSPEVLDAVRAVGFTSPSPIQEQTIPLLMAGEDVVGLAQTGTGKTAAFALPILSRLNLKSRKPQALVLAPTRELALQVAESFEDFAEKMGGVNILPIYGGQPYGAQLSGLRRGAHVVVGTPGRVIDHLQKGSLDISELRFMVLDEADEMLNMGFQEDVERILEDTPEDKQVALFSATMPSAIRHLSKRYLNEPQEVTVKSTQRTAENIEQDYLIVHHREKLDALTRILEVTDFDAMIMFVRTKNDTEELAERLRARGYEAAAINGDIAQAQRERTVDQLKDGRLDILVATDVAARGLDVERITHVFNYDIPRDTESYVHRIGRTGRAGRSGRAVLFVTPRERRMLKSIERATKSRLNEIELPSVDQVNEARKAKFNRELTKNLEDPQVSVFRELVTTYAEDNGVTLEDIAAALAAGAQGGEKFLMEEAPRREHKRRSDDRYGDADRRGGGAYRSFEERFNKPAPRFTDRNGNEMEVYRLSVGHRQRVRPGAIVGALANEGGLNSRDFGRISIFSEHSLVELPADLPKQVFEALDQTRVSGQLINIEPDPGAPKGRPGSHRGNRRDRDDRRGGYRDDRGRGDRRGGGRFDRDRDRGGRGRGRGHHNRFEDSRGDRRGGGRHWDDRGFEGRGGRGNNRRGGRY</sequence>
<evidence type="ECO:0000256" key="11">
    <source>
        <dbReference type="SAM" id="MobiDB-lite"/>
    </source>
</evidence>
<evidence type="ECO:0000256" key="6">
    <source>
        <dbReference type="ARBA" id="ARBA00022884"/>
    </source>
</evidence>
<keyword evidence="2 9" id="KW-0547">Nucleotide-binding</keyword>
<organism evidence="15 16">
    <name type="scientific">Corynebacterium urealyticum</name>
    <dbReference type="NCBI Taxonomy" id="43771"/>
    <lineage>
        <taxon>Bacteria</taxon>
        <taxon>Bacillati</taxon>
        <taxon>Actinomycetota</taxon>
        <taxon>Actinomycetes</taxon>
        <taxon>Mycobacteriales</taxon>
        <taxon>Corynebacteriaceae</taxon>
        <taxon>Corynebacterium</taxon>
    </lineage>
</organism>
<feature type="compositionally biased region" description="Low complexity" evidence="11">
    <location>
        <begin position="55"/>
        <end position="65"/>
    </location>
</feature>
<dbReference type="Gene3D" id="3.30.70.330">
    <property type="match status" value="1"/>
</dbReference>
<comment type="catalytic activity">
    <reaction evidence="8 9">
        <text>ATP + H2O = ADP + phosphate + H(+)</text>
        <dbReference type="Rhea" id="RHEA:13065"/>
        <dbReference type="ChEBI" id="CHEBI:15377"/>
        <dbReference type="ChEBI" id="CHEBI:15378"/>
        <dbReference type="ChEBI" id="CHEBI:30616"/>
        <dbReference type="ChEBI" id="CHEBI:43474"/>
        <dbReference type="ChEBI" id="CHEBI:456216"/>
        <dbReference type="EC" id="3.6.4.13"/>
    </reaction>
</comment>
<dbReference type="GO" id="GO:0000027">
    <property type="term" value="P:ribosomal large subunit assembly"/>
    <property type="evidence" value="ECO:0007669"/>
    <property type="project" value="UniProtKB-UniRule"/>
</dbReference>
<dbReference type="Pfam" id="PF03880">
    <property type="entry name" value="DbpA"/>
    <property type="match status" value="1"/>
</dbReference>